<protein>
    <submittedName>
        <fullName evidence="1">Uncharacterized protein</fullName>
    </submittedName>
</protein>
<reference evidence="1 2" key="1">
    <citation type="submission" date="2018-01" db="EMBL/GenBank/DDBJ databases">
        <title>Co-occurrence of chitin degradation, pigmentation and bioactivity in marine Pseudoalteromonas.</title>
        <authorList>
            <person name="Paulsen S."/>
            <person name="Gram L."/>
            <person name="Machado H."/>
        </authorList>
    </citation>
    <scope>NUCLEOTIDE SEQUENCE [LARGE SCALE GENOMIC DNA]</scope>
    <source>
        <strain evidence="1 2">S3898</strain>
    </source>
</reference>
<accession>A0A4Q7IN27</accession>
<dbReference type="Proteomes" id="UP000291338">
    <property type="component" value="Unassembled WGS sequence"/>
</dbReference>
<sequence length="132" mass="15461">MNYLNTLSIESLLLLRIAFDNKGDVVNLHQDMMDLYLFPERLESSYKDEWQAYIKRALAKAEINEASLMEIMKNRCTQETDQVNVLKARLLSAKSEYLELSQALRDAQQQQNSDNVKIIKTPLHNWLEWVIT</sequence>
<organism evidence="1 2">
    <name type="scientific">Pseudoalteromonas phenolica</name>
    <dbReference type="NCBI Taxonomy" id="161398"/>
    <lineage>
        <taxon>Bacteria</taxon>
        <taxon>Pseudomonadati</taxon>
        <taxon>Pseudomonadota</taxon>
        <taxon>Gammaproteobacteria</taxon>
        <taxon>Alteromonadales</taxon>
        <taxon>Pseudoalteromonadaceae</taxon>
        <taxon>Pseudoalteromonas</taxon>
    </lineage>
</organism>
<gene>
    <name evidence="1" type="ORF">C1E23_10165</name>
</gene>
<dbReference type="EMBL" id="PPSX01000034">
    <property type="protein sequence ID" value="RZQ53221.1"/>
    <property type="molecule type" value="Genomic_DNA"/>
</dbReference>
<evidence type="ECO:0000313" key="2">
    <source>
        <dbReference type="Proteomes" id="UP000291338"/>
    </source>
</evidence>
<name>A0A4Q7IN27_9GAMM</name>
<evidence type="ECO:0000313" key="1">
    <source>
        <dbReference type="EMBL" id="RZQ53221.1"/>
    </source>
</evidence>
<dbReference type="AlphaFoldDB" id="A0A4Q7IN27"/>
<dbReference type="RefSeq" id="WP_130255458.1">
    <property type="nucleotide sequence ID" value="NZ_PPSX01000034.1"/>
</dbReference>
<proteinExistence type="predicted"/>
<comment type="caution">
    <text evidence="1">The sequence shown here is derived from an EMBL/GenBank/DDBJ whole genome shotgun (WGS) entry which is preliminary data.</text>
</comment>